<dbReference type="InterPro" id="IPR029058">
    <property type="entry name" value="AB_hydrolase_fold"/>
</dbReference>
<evidence type="ECO:0000259" key="1">
    <source>
        <dbReference type="Pfam" id="PF01738"/>
    </source>
</evidence>
<name>A0ABS7SHL1_9MICO</name>
<protein>
    <submittedName>
        <fullName evidence="2">Dienelactone hydrolase family protein</fullName>
    </submittedName>
</protein>
<dbReference type="EMBL" id="JAGSHT010000021">
    <property type="protein sequence ID" value="MBZ2198743.1"/>
    <property type="molecule type" value="Genomic_DNA"/>
</dbReference>
<evidence type="ECO:0000313" key="3">
    <source>
        <dbReference type="Proteomes" id="UP000826651"/>
    </source>
</evidence>
<dbReference type="RefSeq" id="WP_223410037.1">
    <property type="nucleotide sequence ID" value="NZ_JAGSHT010000021.1"/>
</dbReference>
<sequence>MTDPTHEVRTVPTGSGDLPVHRWLPPSGIGPGLLLLQEIFGVSEYIRDRAADLARAGYVVYAPQLYWRLDAGEVDDDDPDQLGKGMALAQQLPWADALAEARTTLTALRAAPEVSGGVGVIGFCYGGGLAFNVAALEPVDALVSYYGSALPNLLDLAQAVGNPSLHHFGTEDAYIPLDVVEKIRAAVTADNDRAEFHLHEGAGHAFDNPNPAFHHAGASAAAWPLTLAFLDEHLGASQG</sequence>
<comment type="caution">
    <text evidence="2">The sequence shown here is derived from an EMBL/GenBank/DDBJ whole genome shotgun (WGS) entry which is preliminary data.</text>
</comment>
<dbReference type="Proteomes" id="UP000826651">
    <property type="component" value="Unassembled WGS sequence"/>
</dbReference>
<keyword evidence="2" id="KW-0378">Hydrolase</keyword>
<evidence type="ECO:0000313" key="2">
    <source>
        <dbReference type="EMBL" id="MBZ2198743.1"/>
    </source>
</evidence>
<feature type="domain" description="Dienelactone hydrolase" evidence="1">
    <location>
        <begin position="30"/>
        <end position="233"/>
    </location>
</feature>
<dbReference type="InterPro" id="IPR051049">
    <property type="entry name" value="Dienelactone_hydrolase-like"/>
</dbReference>
<dbReference type="Pfam" id="PF01738">
    <property type="entry name" value="DLH"/>
    <property type="match status" value="1"/>
</dbReference>
<dbReference type="Gene3D" id="3.40.50.1820">
    <property type="entry name" value="alpha/beta hydrolase"/>
    <property type="match status" value="1"/>
</dbReference>
<dbReference type="GO" id="GO:0016787">
    <property type="term" value="F:hydrolase activity"/>
    <property type="evidence" value="ECO:0007669"/>
    <property type="project" value="UniProtKB-KW"/>
</dbReference>
<dbReference type="PANTHER" id="PTHR46623">
    <property type="entry name" value="CARBOXYMETHYLENEBUTENOLIDASE-RELATED"/>
    <property type="match status" value="1"/>
</dbReference>
<accession>A0ABS7SHL1</accession>
<gene>
    <name evidence="2" type="ORF">KCQ71_21530</name>
</gene>
<proteinExistence type="predicted"/>
<dbReference type="InterPro" id="IPR002925">
    <property type="entry name" value="Dienelactn_hydro"/>
</dbReference>
<dbReference type="PANTHER" id="PTHR46623:SF6">
    <property type="entry name" value="ALPHA_BETA-HYDROLASES SUPERFAMILY PROTEIN"/>
    <property type="match status" value="1"/>
</dbReference>
<keyword evidence="3" id="KW-1185">Reference proteome</keyword>
<reference evidence="2 3" key="1">
    <citation type="submission" date="2021-04" db="EMBL/GenBank/DDBJ databases">
        <title>Ruania sp. nov., isolated from sandy soil of mangrove forest.</title>
        <authorList>
            <person name="Ge X."/>
            <person name="Huang R."/>
            <person name="Liu W."/>
        </authorList>
    </citation>
    <scope>NUCLEOTIDE SEQUENCE [LARGE SCALE GENOMIC DNA]</scope>
    <source>
        <strain evidence="2 3">N2-46</strain>
    </source>
</reference>
<dbReference type="SUPFAM" id="SSF53474">
    <property type="entry name" value="alpha/beta-Hydrolases"/>
    <property type="match status" value="1"/>
</dbReference>
<organism evidence="2 3">
    <name type="scientific">Occultella gossypii</name>
    <dbReference type="NCBI Taxonomy" id="2800820"/>
    <lineage>
        <taxon>Bacteria</taxon>
        <taxon>Bacillati</taxon>
        <taxon>Actinomycetota</taxon>
        <taxon>Actinomycetes</taxon>
        <taxon>Micrococcales</taxon>
        <taxon>Ruaniaceae</taxon>
        <taxon>Occultella</taxon>
    </lineage>
</organism>